<comment type="caution">
    <text evidence="1">The sequence shown here is derived from an EMBL/GenBank/DDBJ whole genome shotgun (WGS) entry which is preliminary data.</text>
</comment>
<organism evidence="1 2">
    <name type="scientific">Chitinophaga nivalis</name>
    <dbReference type="NCBI Taxonomy" id="2991709"/>
    <lineage>
        <taxon>Bacteria</taxon>
        <taxon>Pseudomonadati</taxon>
        <taxon>Bacteroidota</taxon>
        <taxon>Chitinophagia</taxon>
        <taxon>Chitinophagales</taxon>
        <taxon>Chitinophagaceae</taxon>
        <taxon>Chitinophaga</taxon>
    </lineage>
</organism>
<keyword evidence="2" id="KW-1185">Reference proteome</keyword>
<accession>A0ABT3ITN5</accession>
<name>A0ABT3ITN5_9BACT</name>
<dbReference type="EMBL" id="JAPDNS010000002">
    <property type="protein sequence ID" value="MCW3487333.1"/>
    <property type="molecule type" value="Genomic_DNA"/>
</dbReference>
<dbReference type="Proteomes" id="UP001207742">
    <property type="component" value="Unassembled WGS sequence"/>
</dbReference>
<dbReference type="RefSeq" id="WP_264734144.1">
    <property type="nucleotide sequence ID" value="NZ_JAPDNR010000001.1"/>
</dbReference>
<gene>
    <name evidence="1" type="ORF">OL497_25775</name>
</gene>
<evidence type="ECO:0008006" key="3">
    <source>
        <dbReference type="Google" id="ProtNLM"/>
    </source>
</evidence>
<dbReference type="PROSITE" id="PS51257">
    <property type="entry name" value="PROKAR_LIPOPROTEIN"/>
    <property type="match status" value="1"/>
</dbReference>
<reference evidence="1 2" key="1">
    <citation type="submission" date="2022-10" db="EMBL/GenBank/DDBJ databases">
        <title>Chitinophaga nivalis PC15 sp. nov., isolated from Pyeongchang county, South Korea.</title>
        <authorList>
            <person name="Trinh H.N."/>
        </authorList>
    </citation>
    <scope>NUCLEOTIDE SEQUENCE [LARGE SCALE GENOMIC DNA]</scope>
    <source>
        <strain evidence="1 2">PC14</strain>
    </source>
</reference>
<evidence type="ECO:0000313" key="1">
    <source>
        <dbReference type="EMBL" id="MCW3487333.1"/>
    </source>
</evidence>
<sequence length="480" mass="54256">MKRLIIYLLVLLITGCAKDYNGLYDQDFIQFSIKIDYSSPNYEYEARFGDVTYKIVKTSPLSTDNPGISKSMLDANGAVNGDLVITPIYLGVRQKPVVFNVIIKAGTELRFRQALGDELRMISKPEDEERYISFSFQQMTDWSKYFAPMVTFNGELIQTFGINYIPKDKRTGTFRFYQARGNNLNRYEGKFDTSIQEPENVIPNFTIAGNETFMLAKPIGSPMLIWNDEIVNQYTTLNVRVVYGSASGTNWYYTYKNDWMSPNYDNYVLKNNLSDTLRLYKIINNDKDTTLARVIPGPFKEGQTVDFIMNGDEMIPNTYTGAEPTNRSNVFLKMGYKRATQGTLTTTAVKVKVYLAKEDANIGMHKVKLLKEVEINSPSANGAVVYADPFETNMMDVVPTGTPEPGEDVILEYIPNYIVEVTDAANGILLTSRTLNVISYFKMKNPNMPVWPLALNYKLLNFIIEGSNGDIAIAYGSGAW</sequence>
<proteinExistence type="predicted"/>
<protein>
    <recommendedName>
        <fullName evidence="3">DUF1735 domain-containing protein</fullName>
    </recommendedName>
</protein>
<evidence type="ECO:0000313" key="2">
    <source>
        <dbReference type="Proteomes" id="UP001207742"/>
    </source>
</evidence>